<keyword evidence="8" id="KW-0547">Nucleotide-binding</keyword>
<evidence type="ECO:0000256" key="12">
    <source>
        <dbReference type="ARBA" id="ARBA00023136"/>
    </source>
</evidence>
<keyword evidence="3" id="KW-0597">Phosphoprotein</keyword>
<proteinExistence type="predicted"/>
<dbReference type="PROSITE" id="PS50011">
    <property type="entry name" value="PROTEIN_KINASE_DOM"/>
    <property type="match status" value="1"/>
</dbReference>
<evidence type="ECO:0000256" key="15">
    <source>
        <dbReference type="SAM" id="MobiDB-lite"/>
    </source>
</evidence>
<dbReference type="GO" id="GO:0005886">
    <property type="term" value="C:plasma membrane"/>
    <property type="evidence" value="ECO:0000318"/>
    <property type="project" value="GO_Central"/>
</dbReference>
<dbReference type="InterPro" id="IPR002902">
    <property type="entry name" value="GNK2"/>
</dbReference>
<dbReference type="InterPro" id="IPR038408">
    <property type="entry name" value="GNK2_sf"/>
</dbReference>
<dbReference type="KEGG" id="jre:109013197"/>
<dbReference type="GeneID" id="109013197"/>
<evidence type="ECO:0000256" key="16">
    <source>
        <dbReference type="SAM" id="Phobius"/>
    </source>
</evidence>
<dbReference type="InterPro" id="IPR001245">
    <property type="entry name" value="Ser-Thr/Tyr_kinase_cat_dom"/>
</dbReference>
<protein>
    <submittedName>
        <fullName evidence="18">Cysteine-rich receptor-like protein kinase 29 isoform X1</fullName>
    </submittedName>
</protein>
<keyword evidence="11 16" id="KW-1133">Transmembrane helix</keyword>
<keyword evidence="9" id="KW-0418">Kinase</keyword>
<dbReference type="FunCoup" id="A0A2I4H3K4">
    <property type="interactions" value="120"/>
</dbReference>
<feature type="region of interest" description="Disordered" evidence="15">
    <location>
        <begin position="687"/>
        <end position="706"/>
    </location>
</feature>
<dbReference type="InterPro" id="IPR000719">
    <property type="entry name" value="Prot_kinase_dom"/>
</dbReference>
<dbReference type="OrthoDB" id="4062651at2759"/>
<evidence type="ECO:0000256" key="7">
    <source>
        <dbReference type="ARBA" id="ARBA00022737"/>
    </source>
</evidence>
<dbReference type="AlphaFoldDB" id="A0A2I4H3K4"/>
<evidence type="ECO:0000256" key="11">
    <source>
        <dbReference type="ARBA" id="ARBA00022989"/>
    </source>
</evidence>
<dbReference type="PROSITE" id="PS00108">
    <property type="entry name" value="PROTEIN_KINASE_ST"/>
    <property type="match status" value="1"/>
</dbReference>
<evidence type="ECO:0000256" key="2">
    <source>
        <dbReference type="ARBA" id="ARBA00022527"/>
    </source>
</evidence>
<dbReference type="PROSITE" id="PS00107">
    <property type="entry name" value="PROTEIN_KINASE_ATP"/>
    <property type="match status" value="1"/>
</dbReference>
<keyword evidence="17" id="KW-1185">Reference proteome</keyword>
<evidence type="ECO:0000256" key="8">
    <source>
        <dbReference type="ARBA" id="ARBA00022741"/>
    </source>
</evidence>
<keyword evidence="13" id="KW-0675">Receptor</keyword>
<dbReference type="GO" id="GO:0004674">
    <property type="term" value="F:protein serine/threonine kinase activity"/>
    <property type="evidence" value="ECO:0000318"/>
    <property type="project" value="GO_Central"/>
</dbReference>
<dbReference type="Gene3D" id="3.30.200.20">
    <property type="entry name" value="Phosphorylase Kinase, domain 1"/>
    <property type="match status" value="1"/>
</dbReference>
<keyword evidence="12 16" id="KW-0472">Membrane</keyword>
<dbReference type="Pfam" id="PF07714">
    <property type="entry name" value="PK_Tyr_Ser-Thr"/>
    <property type="match status" value="1"/>
</dbReference>
<keyword evidence="10" id="KW-0067">ATP-binding</keyword>
<evidence type="ECO:0000256" key="4">
    <source>
        <dbReference type="ARBA" id="ARBA00022679"/>
    </source>
</evidence>
<dbReference type="FunFam" id="3.30.430.20:FF:000003">
    <property type="entry name" value="Cysteine-rich RLK (RECEPTOR-like protein kinase) 10"/>
    <property type="match status" value="1"/>
</dbReference>
<organism evidence="17 18">
    <name type="scientific">Juglans regia</name>
    <name type="common">English walnut</name>
    <dbReference type="NCBI Taxonomy" id="51240"/>
    <lineage>
        <taxon>Eukaryota</taxon>
        <taxon>Viridiplantae</taxon>
        <taxon>Streptophyta</taxon>
        <taxon>Embryophyta</taxon>
        <taxon>Tracheophyta</taxon>
        <taxon>Spermatophyta</taxon>
        <taxon>Magnoliopsida</taxon>
        <taxon>eudicotyledons</taxon>
        <taxon>Gunneridae</taxon>
        <taxon>Pentapetalae</taxon>
        <taxon>rosids</taxon>
        <taxon>fabids</taxon>
        <taxon>Fagales</taxon>
        <taxon>Juglandaceae</taxon>
        <taxon>Juglans</taxon>
    </lineage>
</organism>
<dbReference type="FunFam" id="1.10.510.10:FF:000343">
    <property type="entry name" value="Cysteine-rich receptor-like protein kinase 28"/>
    <property type="match status" value="1"/>
</dbReference>
<dbReference type="InterPro" id="IPR017441">
    <property type="entry name" value="Protein_kinase_ATP_BS"/>
</dbReference>
<feature type="region of interest" description="Disordered" evidence="15">
    <location>
        <begin position="270"/>
        <end position="289"/>
    </location>
</feature>
<dbReference type="Proteomes" id="UP000235220">
    <property type="component" value="Chromosome 4"/>
</dbReference>
<dbReference type="SMART" id="SM00220">
    <property type="entry name" value="S_TKc"/>
    <property type="match status" value="1"/>
</dbReference>
<evidence type="ECO:0000256" key="6">
    <source>
        <dbReference type="ARBA" id="ARBA00022729"/>
    </source>
</evidence>
<evidence type="ECO:0000256" key="14">
    <source>
        <dbReference type="ARBA" id="ARBA00023180"/>
    </source>
</evidence>
<dbReference type="PROSITE" id="PS51473">
    <property type="entry name" value="GNK2"/>
    <property type="match status" value="2"/>
</dbReference>
<dbReference type="GO" id="GO:0007165">
    <property type="term" value="P:signal transduction"/>
    <property type="evidence" value="ECO:0000318"/>
    <property type="project" value="GO_Central"/>
</dbReference>
<dbReference type="Pfam" id="PF01657">
    <property type="entry name" value="Stress-antifung"/>
    <property type="match status" value="2"/>
</dbReference>
<comment type="subcellular location">
    <subcellularLocation>
        <location evidence="1">Membrane</location>
        <topology evidence="1">Single-pass membrane protein</topology>
    </subcellularLocation>
</comment>
<dbReference type="PANTHER" id="PTHR27002:SF1104">
    <property type="entry name" value="CYSTEINE-RICH RECEPTOR-LIKE PROTEIN KINASE 27-RELATED"/>
    <property type="match status" value="1"/>
</dbReference>
<evidence type="ECO:0000256" key="3">
    <source>
        <dbReference type="ARBA" id="ARBA00022553"/>
    </source>
</evidence>
<dbReference type="RefSeq" id="XP_018850736.2">
    <property type="nucleotide sequence ID" value="XM_018995191.2"/>
</dbReference>
<keyword evidence="4" id="KW-0808">Transferase</keyword>
<feature type="compositionally biased region" description="Polar residues" evidence="15">
    <location>
        <begin position="688"/>
        <end position="699"/>
    </location>
</feature>
<dbReference type="Gene3D" id="1.10.510.10">
    <property type="entry name" value="Transferase(Phosphotransferase) domain 1"/>
    <property type="match status" value="1"/>
</dbReference>
<evidence type="ECO:0000313" key="17">
    <source>
        <dbReference type="Proteomes" id="UP000235220"/>
    </source>
</evidence>
<name>A0A2I4H3K4_JUGRE</name>
<sequence>MQNATYIIAKSKQITEGKMRMSASGLLLFLLCAMLTHLVKLAFAQRDPYVLHYCSNTGNVSSNSAYRKNVNTLLSSLSSNSQIDFGFYNFSTGENSDRVNAIALCKADLTPTNCRSCVNMSALELLLLCPNQKEGIMWYMNCTVRYSNNSIFGVMQFKPVRHLYNSVNVTDPIGTFNKVRETLLDRLRSEAAASTSTLRKFATGKTSSPYYNIYALLQCTPDLNQQECSDCLNQSIAEVPTCCGPALGVRVLTPSCNLRYESNHFYGSTLEASPPSSSTLPLPAEGKGSNSSRTIIIVVAAVVSAVLIVCICTCIYLRMRKQRKKVEMDEINSSAESLQFDFSTIRVATDNFSDVNKLGQGGFGTVYKGKFPNGQEIAVKRLSRSSEQGDQEFKNEILLVAKLRHRNLVRLLGFCFEGNERLLVYEFMPNASLDHFIFGTITFFQVACMFQHTWIYIFICIYICPITPYICLIECVDPSKRLHLDWTIRYKIIVGIARGLQYLHEDSQFRIIHRDLKTSNVLLDEKMNPKISDFGMARLFTLDQTQANTRRIVGTYGYMAPEYAMHGHFSVKSDVFSYGVLVLEMVCGRKNNYFQNGENMENLLSHAWKNWREGTASNLIDSTLRVGSMTEIMRCIHIGLLCVQENVAERPTMASVLLMLTSYSMALSIPSRPAFLMQSIVESDMSSDRSFQASENEASMTDPYPR</sequence>
<evidence type="ECO:0000256" key="5">
    <source>
        <dbReference type="ARBA" id="ARBA00022692"/>
    </source>
</evidence>
<accession>A0A2I4H3K4</accession>
<keyword evidence="7" id="KW-0677">Repeat</keyword>
<dbReference type="SUPFAM" id="SSF56112">
    <property type="entry name" value="Protein kinase-like (PK-like)"/>
    <property type="match status" value="1"/>
</dbReference>
<evidence type="ECO:0000256" key="9">
    <source>
        <dbReference type="ARBA" id="ARBA00022777"/>
    </source>
</evidence>
<dbReference type="CDD" id="cd14066">
    <property type="entry name" value="STKc_IRAK"/>
    <property type="match status" value="1"/>
</dbReference>
<reference evidence="18" key="1">
    <citation type="submission" date="2025-08" db="UniProtKB">
        <authorList>
            <consortium name="RefSeq"/>
        </authorList>
    </citation>
    <scope>IDENTIFICATION</scope>
    <source>
        <tissue evidence="18">Leaves</tissue>
    </source>
</reference>
<gene>
    <name evidence="18" type="primary">LOC109013197</name>
</gene>
<dbReference type="Gene3D" id="3.30.430.20">
    <property type="entry name" value="Gnk2 domain, C-X8-C-X2-C motif"/>
    <property type="match status" value="2"/>
</dbReference>
<dbReference type="PANTHER" id="PTHR27002">
    <property type="entry name" value="RECEPTOR-LIKE SERINE/THREONINE-PROTEIN KINASE SD1-8"/>
    <property type="match status" value="1"/>
</dbReference>
<evidence type="ECO:0000256" key="10">
    <source>
        <dbReference type="ARBA" id="ARBA00022840"/>
    </source>
</evidence>
<feature type="transmembrane region" description="Helical" evidence="16">
    <location>
        <begin position="295"/>
        <end position="317"/>
    </location>
</feature>
<evidence type="ECO:0000256" key="13">
    <source>
        <dbReference type="ARBA" id="ARBA00023170"/>
    </source>
</evidence>
<evidence type="ECO:0000256" key="1">
    <source>
        <dbReference type="ARBA" id="ARBA00004167"/>
    </source>
</evidence>
<feature type="compositionally biased region" description="Low complexity" evidence="15">
    <location>
        <begin position="270"/>
        <end position="285"/>
    </location>
</feature>
<dbReference type="FunFam" id="3.30.200.20:FF:000959">
    <property type="entry name" value="Cysteine-rich receptor-like protein kinase 17"/>
    <property type="match status" value="1"/>
</dbReference>
<dbReference type="FunFam" id="3.30.430.20:FF:000002">
    <property type="entry name" value="Cysteine-rich receptor-like protein kinase 10"/>
    <property type="match status" value="1"/>
</dbReference>
<keyword evidence="5 16" id="KW-0812">Transmembrane</keyword>
<dbReference type="GO" id="GO:0005524">
    <property type="term" value="F:ATP binding"/>
    <property type="evidence" value="ECO:0007669"/>
    <property type="project" value="UniProtKB-UniRule"/>
</dbReference>
<keyword evidence="14" id="KW-0325">Glycoprotein</keyword>
<dbReference type="Gramene" id="Jr04_14690_p1">
    <property type="protein sequence ID" value="cds.Jr04_14690_p1"/>
    <property type="gene ID" value="Jr04_14690"/>
</dbReference>
<dbReference type="InterPro" id="IPR008271">
    <property type="entry name" value="Ser/Thr_kinase_AS"/>
</dbReference>
<dbReference type="InterPro" id="IPR011009">
    <property type="entry name" value="Kinase-like_dom_sf"/>
</dbReference>
<keyword evidence="2" id="KW-0723">Serine/threonine-protein kinase</keyword>
<evidence type="ECO:0000313" key="18">
    <source>
        <dbReference type="RefSeq" id="XP_018850736.2"/>
    </source>
</evidence>
<keyword evidence="6" id="KW-0732">Signal</keyword>
<dbReference type="CDD" id="cd23509">
    <property type="entry name" value="Gnk2-like"/>
    <property type="match status" value="2"/>
</dbReference>
<dbReference type="GO" id="GO:0006955">
    <property type="term" value="P:immune response"/>
    <property type="evidence" value="ECO:0000318"/>
    <property type="project" value="GO_Central"/>
</dbReference>